<dbReference type="InterPro" id="IPR027482">
    <property type="entry name" value="Sec1-like_dom2"/>
</dbReference>
<dbReference type="Proteomes" id="UP001165122">
    <property type="component" value="Unassembled WGS sequence"/>
</dbReference>
<proteinExistence type="inferred from homology"/>
<keyword evidence="3" id="KW-1185">Reference proteome</keyword>
<dbReference type="EMBL" id="BRXW01001012">
    <property type="protein sequence ID" value="GMH80660.1"/>
    <property type="molecule type" value="Genomic_DNA"/>
</dbReference>
<dbReference type="Gene3D" id="3.40.50.2060">
    <property type="match status" value="1"/>
</dbReference>
<dbReference type="Pfam" id="PF00995">
    <property type="entry name" value="Sec1"/>
    <property type="match status" value="1"/>
</dbReference>
<accession>A0A9W7EJY7</accession>
<dbReference type="InterPro" id="IPR043154">
    <property type="entry name" value="Sec-1-like_dom1"/>
</dbReference>
<gene>
    <name evidence="2" type="ORF">TrLO_g1447</name>
</gene>
<dbReference type="GO" id="GO:0016192">
    <property type="term" value="P:vesicle-mediated transport"/>
    <property type="evidence" value="ECO:0007669"/>
    <property type="project" value="InterPro"/>
</dbReference>
<sequence length="269" mass="30492">MTSQNLRVCVQTRLLTDVLSPCTTSGWSVLLVDAASMRVISSCVGMYQLMENRITTVDDVKTKRQPMPEMDAIYLVKSESIDDIIKDFENLKKPMYRNVHMFFLTRVPDAGMAKIKAAKNLLKRVKNFSEVNLDFLSPNSHTFHLDLPSSYRPLYLRPSGNTIVQDITSKLVTVCATLNEYPHIRFDSKSPLSREVAQQFHERLNEFMSLNPGWWFHGGQSHMNRSRSTLLVLDRASDPLTPLVHEFTYEGGCGSSVVVHRVASLLSPL</sequence>
<dbReference type="InterPro" id="IPR001619">
    <property type="entry name" value="Sec1-like"/>
</dbReference>
<dbReference type="OrthoDB" id="2228at2759"/>
<dbReference type="Gene3D" id="3.40.50.1910">
    <property type="match status" value="1"/>
</dbReference>
<name>A0A9W7EJY7_9STRA</name>
<dbReference type="AlphaFoldDB" id="A0A9W7EJY7"/>
<evidence type="ECO:0000313" key="2">
    <source>
        <dbReference type="EMBL" id="GMH80660.1"/>
    </source>
</evidence>
<comment type="caution">
    <text evidence="2">The sequence shown here is derived from an EMBL/GenBank/DDBJ whole genome shotgun (WGS) entry which is preliminary data.</text>
</comment>
<comment type="similarity">
    <text evidence="1">Belongs to the STXBP/unc-18/SEC1 family.</text>
</comment>
<evidence type="ECO:0008006" key="4">
    <source>
        <dbReference type="Google" id="ProtNLM"/>
    </source>
</evidence>
<evidence type="ECO:0000313" key="3">
    <source>
        <dbReference type="Proteomes" id="UP001165122"/>
    </source>
</evidence>
<dbReference type="InterPro" id="IPR036045">
    <property type="entry name" value="Sec1-like_sf"/>
</dbReference>
<organism evidence="2 3">
    <name type="scientific">Triparma laevis f. longispina</name>
    <dbReference type="NCBI Taxonomy" id="1714387"/>
    <lineage>
        <taxon>Eukaryota</taxon>
        <taxon>Sar</taxon>
        <taxon>Stramenopiles</taxon>
        <taxon>Ochrophyta</taxon>
        <taxon>Bolidophyceae</taxon>
        <taxon>Parmales</taxon>
        <taxon>Triparmaceae</taxon>
        <taxon>Triparma</taxon>
    </lineage>
</organism>
<protein>
    <recommendedName>
        <fullName evidence="4">Sec1-like protein</fullName>
    </recommendedName>
</protein>
<dbReference type="SUPFAM" id="SSF56815">
    <property type="entry name" value="Sec1/munc18-like (SM) proteins"/>
    <property type="match status" value="1"/>
</dbReference>
<reference evidence="3" key="1">
    <citation type="journal article" date="2023" name="Commun. Biol.">
        <title>Genome analysis of Parmales, the sister group of diatoms, reveals the evolutionary specialization of diatoms from phago-mixotrophs to photoautotrophs.</title>
        <authorList>
            <person name="Ban H."/>
            <person name="Sato S."/>
            <person name="Yoshikawa S."/>
            <person name="Yamada K."/>
            <person name="Nakamura Y."/>
            <person name="Ichinomiya M."/>
            <person name="Sato N."/>
            <person name="Blanc-Mathieu R."/>
            <person name="Endo H."/>
            <person name="Kuwata A."/>
            <person name="Ogata H."/>
        </authorList>
    </citation>
    <scope>NUCLEOTIDE SEQUENCE [LARGE SCALE GENOMIC DNA]</scope>
    <source>
        <strain evidence="3">NIES 3700</strain>
    </source>
</reference>
<evidence type="ECO:0000256" key="1">
    <source>
        <dbReference type="ARBA" id="ARBA00009884"/>
    </source>
</evidence>
<dbReference type="PANTHER" id="PTHR11679">
    <property type="entry name" value="VESICLE PROTEIN SORTING-ASSOCIATED"/>
    <property type="match status" value="1"/>
</dbReference>